<name>A0AA36BZG9_OCTVU</name>
<sequence>MLLTGHWTETKFLSLSVFPSWFLKLPIASSHNYKMMDLFKLVLLLLMTCAVFTNTYPKEITEIGIAVRNRNFILRIKIPNIRQPVVWLFHNYKYECDRTCADGPDYEVANSGGTPTLWIKDVTKKCLTWKFDEDNQNAADNHLKINSLTNAYTDEITKIGIAVNNGNVTMTITLPNMKRPLFWKCDNYKYECDRTCADGPYYKVAHVGNTSTLFIKDVTKNCLTWEFDDDNQNAADIHLKIKDPKTEDDGSRPYSTLEIFGIIAVVIIAVVIIAAILVGLSVFGYNSLKKKRNYSVQQPC</sequence>
<evidence type="ECO:0000313" key="2">
    <source>
        <dbReference type="EMBL" id="CAI9743493.1"/>
    </source>
</evidence>
<dbReference type="EMBL" id="OX597842">
    <property type="protein sequence ID" value="CAI9743493.1"/>
    <property type="molecule type" value="Genomic_DNA"/>
</dbReference>
<gene>
    <name evidence="2" type="ORF">OCTVUL_1B019643</name>
</gene>
<reference evidence="2" key="1">
    <citation type="submission" date="2023-08" db="EMBL/GenBank/DDBJ databases">
        <authorList>
            <person name="Alioto T."/>
            <person name="Alioto T."/>
            <person name="Gomez Garrido J."/>
        </authorList>
    </citation>
    <scope>NUCLEOTIDE SEQUENCE</scope>
</reference>
<dbReference type="Proteomes" id="UP001162480">
    <property type="component" value="Chromosome 29"/>
</dbReference>
<protein>
    <submittedName>
        <fullName evidence="2">Uncharacterized protein</fullName>
    </submittedName>
</protein>
<organism evidence="2 3">
    <name type="scientific">Octopus vulgaris</name>
    <name type="common">Common octopus</name>
    <dbReference type="NCBI Taxonomy" id="6645"/>
    <lineage>
        <taxon>Eukaryota</taxon>
        <taxon>Metazoa</taxon>
        <taxon>Spiralia</taxon>
        <taxon>Lophotrochozoa</taxon>
        <taxon>Mollusca</taxon>
        <taxon>Cephalopoda</taxon>
        <taxon>Coleoidea</taxon>
        <taxon>Octopodiformes</taxon>
        <taxon>Octopoda</taxon>
        <taxon>Incirrata</taxon>
        <taxon>Octopodidae</taxon>
        <taxon>Octopus</taxon>
    </lineage>
</organism>
<evidence type="ECO:0000313" key="3">
    <source>
        <dbReference type="Proteomes" id="UP001162480"/>
    </source>
</evidence>
<keyword evidence="3" id="KW-1185">Reference proteome</keyword>
<accession>A0AA36BZG9</accession>
<evidence type="ECO:0000256" key="1">
    <source>
        <dbReference type="SAM" id="Phobius"/>
    </source>
</evidence>
<proteinExistence type="predicted"/>
<keyword evidence="1" id="KW-0472">Membrane</keyword>
<keyword evidence="1" id="KW-0812">Transmembrane</keyword>
<dbReference type="AlphaFoldDB" id="A0AA36BZG9"/>
<keyword evidence="1" id="KW-1133">Transmembrane helix</keyword>
<feature type="transmembrane region" description="Helical" evidence="1">
    <location>
        <begin position="259"/>
        <end position="285"/>
    </location>
</feature>